<comment type="caution">
    <text evidence="4">The sequence shown here is derived from an EMBL/GenBank/DDBJ whole genome shotgun (WGS) entry which is preliminary data.</text>
</comment>
<dbReference type="InterPro" id="IPR050091">
    <property type="entry name" value="PKS_NRPS_Biosynth_Enz"/>
</dbReference>
<keyword evidence="5" id="KW-1185">Reference proteome</keyword>
<reference evidence="4" key="1">
    <citation type="submission" date="2021-03" db="EMBL/GenBank/DDBJ databases">
        <title>Chromosome level genome of the anhydrobiotic midge Polypedilum vanderplanki.</title>
        <authorList>
            <person name="Yoshida Y."/>
            <person name="Kikawada T."/>
            <person name="Gusev O."/>
        </authorList>
    </citation>
    <scope>NUCLEOTIDE SEQUENCE</scope>
    <source>
        <strain evidence="4">NIAS01</strain>
        <tissue evidence="4">Whole body or cell culture</tissue>
    </source>
</reference>
<dbReference type="InterPro" id="IPR013968">
    <property type="entry name" value="PKS_KR"/>
</dbReference>
<dbReference type="PANTHER" id="PTHR43775">
    <property type="entry name" value="FATTY ACID SYNTHASE"/>
    <property type="match status" value="1"/>
</dbReference>
<dbReference type="OrthoDB" id="329835at2759"/>
<dbReference type="InterPro" id="IPR009081">
    <property type="entry name" value="PP-bd_ACP"/>
</dbReference>
<dbReference type="Gene3D" id="3.40.50.1820">
    <property type="entry name" value="alpha/beta hydrolase"/>
    <property type="match status" value="1"/>
</dbReference>
<dbReference type="PROSITE" id="PS50075">
    <property type="entry name" value="CARRIER"/>
    <property type="match status" value="1"/>
</dbReference>
<dbReference type="GO" id="GO:0006633">
    <property type="term" value="P:fatty acid biosynthetic process"/>
    <property type="evidence" value="ECO:0007669"/>
    <property type="project" value="TreeGrafter"/>
</dbReference>
<dbReference type="Proteomes" id="UP001107558">
    <property type="component" value="Chromosome 1"/>
</dbReference>
<dbReference type="PANTHER" id="PTHR43775:SF23">
    <property type="entry name" value="FATTY ACID SYNTHASE 3"/>
    <property type="match status" value="1"/>
</dbReference>
<dbReference type="InterPro" id="IPR029058">
    <property type="entry name" value="AB_hydrolase_fold"/>
</dbReference>
<dbReference type="Pfam" id="PF00550">
    <property type="entry name" value="PP-binding"/>
    <property type="match status" value="1"/>
</dbReference>
<dbReference type="Gene3D" id="3.40.50.720">
    <property type="entry name" value="NAD(P)-binding Rossmann-like Domain"/>
    <property type="match status" value="1"/>
</dbReference>
<dbReference type="InterPro" id="IPR036291">
    <property type="entry name" value="NAD(P)-bd_dom_sf"/>
</dbReference>
<protein>
    <recommendedName>
        <fullName evidence="3">Carrier domain-containing protein</fullName>
    </recommendedName>
</protein>
<evidence type="ECO:0000256" key="2">
    <source>
        <dbReference type="ARBA" id="ARBA00022553"/>
    </source>
</evidence>
<dbReference type="AlphaFoldDB" id="A0A9J6CPL2"/>
<feature type="domain" description="Carrier" evidence="3">
    <location>
        <begin position="130"/>
        <end position="210"/>
    </location>
</feature>
<sequence length="512" mass="57065">MFEESLAPKAAATKNLDQISCKLCPNLKHFVVFSSFSCGRGNAGQSNYGLGNSIMERIIEERRELGLPAKAIQWAAVGDVGLLADFQLNNLDKDFKGTLPQAISSCLEVLDVLMTSDDAIVSSMVVADKTMNDVKKGNIIDMILKIMGIRDRKSISMDSTLTQLGIDSLMGVEIQQILERDFDIALTSQELRSLTLSQLEKRAISKGENSDNVQENRTATEAQWMKLLIDGVIDKETKELYTSETIVKANEIEMNENTKVLIIPGFYGAAADIYRILAKEMDKPAYILQLIETSECESIDNIIEIIEPKILNLFSDCDNFVLIAHSFGSILSLKIANILENKGMKGNVIQLDGSPQFINKFALKMSPDKSSEKIKAAISMILFDGFLPYVDQLVAKAAFQENENWEDKVEAMLKASTDKIPYPFDFIKRNIFTALVNRFNIVLSLNEESFDSLKCTKISLIKATKSSVNGLQKDYGLLKYSNEQVRIQTLEGDHVTIITNPKLINLIKNILV</sequence>
<dbReference type="Pfam" id="PF08659">
    <property type="entry name" value="KR"/>
    <property type="match status" value="1"/>
</dbReference>
<proteinExistence type="predicted"/>
<dbReference type="SMART" id="SM00823">
    <property type="entry name" value="PKS_PP"/>
    <property type="match status" value="1"/>
</dbReference>
<keyword evidence="1" id="KW-0596">Phosphopantetheine</keyword>
<organism evidence="4 5">
    <name type="scientific">Polypedilum vanderplanki</name>
    <name type="common">Sleeping chironomid midge</name>
    <dbReference type="NCBI Taxonomy" id="319348"/>
    <lineage>
        <taxon>Eukaryota</taxon>
        <taxon>Metazoa</taxon>
        <taxon>Ecdysozoa</taxon>
        <taxon>Arthropoda</taxon>
        <taxon>Hexapoda</taxon>
        <taxon>Insecta</taxon>
        <taxon>Pterygota</taxon>
        <taxon>Neoptera</taxon>
        <taxon>Endopterygota</taxon>
        <taxon>Diptera</taxon>
        <taxon>Nematocera</taxon>
        <taxon>Chironomoidea</taxon>
        <taxon>Chironomidae</taxon>
        <taxon>Chironominae</taxon>
        <taxon>Polypedilum</taxon>
        <taxon>Polypedilum</taxon>
    </lineage>
</organism>
<dbReference type="GO" id="GO:0031177">
    <property type="term" value="F:phosphopantetheine binding"/>
    <property type="evidence" value="ECO:0007669"/>
    <property type="project" value="InterPro"/>
</dbReference>
<dbReference type="SUPFAM" id="SSF53474">
    <property type="entry name" value="alpha/beta-Hydrolases"/>
    <property type="match status" value="1"/>
</dbReference>
<dbReference type="SUPFAM" id="SSF47336">
    <property type="entry name" value="ACP-like"/>
    <property type="match status" value="1"/>
</dbReference>
<evidence type="ECO:0000256" key="1">
    <source>
        <dbReference type="ARBA" id="ARBA00022450"/>
    </source>
</evidence>
<evidence type="ECO:0000259" key="3">
    <source>
        <dbReference type="PROSITE" id="PS50075"/>
    </source>
</evidence>
<name>A0A9J6CPL2_POLVA</name>
<dbReference type="InterPro" id="IPR020806">
    <property type="entry name" value="PKS_PP-bd"/>
</dbReference>
<dbReference type="GO" id="GO:0004312">
    <property type="term" value="F:fatty acid synthase activity"/>
    <property type="evidence" value="ECO:0007669"/>
    <property type="project" value="TreeGrafter"/>
</dbReference>
<accession>A0A9J6CPL2</accession>
<keyword evidence="2" id="KW-0597">Phosphoprotein</keyword>
<evidence type="ECO:0000313" key="5">
    <source>
        <dbReference type="Proteomes" id="UP001107558"/>
    </source>
</evidence>
<dbReference type="Gene3D" id="1.10.1200.10">
    <property type="entry name" value="ACP-like"/>
    <property type="match status" value="1"/>
</dbReference>
<dbReference type="SUPFAM" id="SSF51735">
    <property type="entry name" value="NAD(P)-binding Rossmann-fold domains"/>
    <property type="match status" value="1"/>
</dbReference>
<dbReference type="EMBL" id="JADBJN010000001">
    <property type="protein sequence ID" value="KAG5684250.1"/>
    <property type="molecule type" value="Genomic_DNA"/>
</dbReference>
<evidence type="ECO:0000313" key="4">
    <source>
        <dbReference type="EMBL" id="KAG5684250.1"/>
    </source>
</evidence>
<gene>
    <name evidence="4" type="ORF">PVAND_013487</name>
</gene>
<dbReference type="InterPro" id="IPR036736">
    <property type="entry name" value="ACP-like_sf"/>
</dbReference>